<reference evidence="1 2" key="1">
    <citation type="journal article" date="2016" name="Antonie Van Leeuwenhoek">
        <title>Bacillus depressus sp. nov., isolated from soil of a sunflower field.</title>
        <authorList>
            <person name="Wei X."/>
            <person name="Xin D."/>
            <person name="Xin Y."/>
            <person name="Zhang H."/>
            <person name="Wang T."/>
            <person name="Zhang J."/>
        </authorList>
    </citation>
    <scope>NUCLEOTIDE SEQUENCE [LARGE SCALE GENOMIC DNA]</scope>
    <source>
        <strain evidence="1 2">BZ1</strain>
    </source>
</reference>
<dbReference type="OrthoDB" id="2939666at2"/>
<proteinExistence type="predicted"/>
<evidence type="ECO:0000313" key="1">
    <source>
        <dbReference type="EMBL" id="KAB2328957.1"/>
    </source>
</evidence>
<dbReference type="EMBL" id="WBOS01000022">
    <property type="protein sequence ID" value="KAB2328957.1"/>
    <property type="molecule type" value="Genomic_DNA"/>
</dbReference>
<protein>
    <submittedName>
        <fullName evidence="1">Uncharacterized protein</fullName>
    </submittedName>
</protein>
<name>A0A6L3V0H1_9BACI</name>
<dbReference type="RefSeq" id="WP_151537255.1">
    <property type="nucleotide sequence ID" value="NZ_WBOS01000022.1"/>
</dbReference>
<dbReference type="AlphaFoldDB" id="A0A6L3V0H1"/>
<dbReference type="Proteomes" id="UP000481030">
    <property type="component" value="Unassembled WGS sequence"/>
</dbReference>
<gene>
    <name evidence="1" type="ORF">F7731_23690</name>
</gene>
<accession>A0A6L3V0H1</accession>
<comment type="caution">
    <text evidence="1">The sequence shown here is derived from an EMBL/GenBank/DDBJ whole genome shotgun (WGS) entry which is preliminary data.</text>
</comment>
<organism evidence="1 2">
    <name type="scientific">Cytobacillus depressus</name>
    <dbReference type="NCBI Taxonomy" id="1602942"/>
    <lineage>
        <taxon>Bacteria</taxon>
        <taxon>Bacillati</taxon>
        <taxon>Bacillota</taxon>
        <taxon>Bacilli</taxon>
        <taxon>Bacillales</taxon>
        <taxon>Bacillaceae</taxon>
        <taxon>Cytobacillus</taxon>
    </lineage>
</organism>
<evidence type="ECO:0000313" key="2">
    <source>
        <dbReference type="Proteomes" id="UP000481030"/>
    </source>
</evidence>
<keyword evidence="2" id="KW-1185">Reference proteome</keyword>
<sequence>MWGTNLDRFSRPLSSEVGMFQDGPIIYEIEKDVVCQGCGHVLYEEEDIVPSEIWEDDYIHNDLECIELYYKKEQEKDPFAANKRVG</sequence>